<feature type="region of interest" description="Disordered" evidence="1">
    <location>
        <begin position="1"/>
        <end position="52"/>
    </location>
</feature>
<dbReference type="InterPro" id="IPR046341">
    <property type="entry name" value="SET_dom_sf"/>
</dbReference>
<keyword evidence="4" id="KW-1185">Reference proteome</keyword>
<dbReference type="Pfam" id="PF00856">
    <property type="entry name" value="SET"/>
    <property type="match status" value="1"/>
</dbReference>
<gene>
    <name evidence="3" type="ORF">HMN09_01295700</name>
</gene>
<proteinExistence type="predicted"/>
<dbReference type="AlphaFoldDB" id="A0A8H6S0V6"/>
<evidence type="ECO:0000256" key="1">
    <source>
        <dbReference type="SAM" id="MobiDB-lite"/>
    </source>
</evidence>
<feature type="compositionally biased region" description="Polar residues" evidence="1">
    <location>
        <begin position="1"/>
        <end position="25"/>
    </location>
</feature>
<protein>
    <submittedName>
        <fullName evidence="3">SET domain-containing protein</fullName>
    </submittedName>
</protein>
<feature type="domain" description="SET" evidence="2">
    <location>
        <begin position="117"/>
        <end position="286"/>
    </location>
</feature>
<dbReference type="EMBL" id="JACAZE010000026">
    <property type="protein sequence ID" value="KAF7290377.1"/>
    <property type="molecule type" value="Genomic_DNA"/>
</dbReference>
<dbReference type="PANTHER" id="PTHR47332:SF4">
    <property type="entry name" value="SET DOMAIN-CONTAINING PROTEIN 5"/>
    <property type="match status" value="1"/>
</dbReference>
<evidence type="ECO:0000259" key="2">
    <source>
        <dbReference type="PROSITE" id="PS50280"/>
    </source>
</evidence>
<accession>A0A8H6S0V6</accession>
<dbReference type="PROSITE" id="PS50280">
    <property type="entry name" value="SET"/>
    <property type="match status" value="1"/>
</dbReference>
<dbReference type="SUPFAM" id="SSF82199">
    <property type="entry name" value="SET domain"/>
    <property type="match status" value="1"/>
</dbReference>
<dbReference type="InterPro" id="IPR053185">
    <property type="entry name" value="SET_domain_protein"/>
</dbReference>
<evidence type="ECO:0000313" key="4">
    <source>
        <dbReference type="Proteomes" id="UP000613580"/>
    </source>
</evidence>
<comment type="caution">
    <text evidence="3">The sequence shown here is derived from an EMBL/GenBank/DDBJ whole genome shotgun (WGS) entry which is preliminary data.</text>
</comment>
<feature type="compositionally biased region" description="Low complexity" evidence="1">
    <location>
        <begin position="29"/>
        <end position="46"/>
    </location>
</feature>
<organism evidence="3 4">
    <name type="scientific">Mycena chlorophos</name>
    <name type="common">Agaric fungus</name>
    <name type="synonym">Agaricus chlorophos</name>
    <dbReference type="NCBI Taxonomy" id="658473"/>
    <lineage>
        <taxon>Eukaryota</taxon>
        <taxon>Fungi</taxon>
        <taxon>Dikarya</taxon>
        <taxon>Basidiomycota</taxon>
        <taxon>Agaricomycotina</taxon>
        <taxon>Agaricomycetes</taxon>
        <taxon>Agaricomycetidae</taxon>
        <taxon>Agaricales</taxon>
        <taxon>Marasmiineae</taxon>
        <taxon>Mycenaceae</taxon>
        <taxon>Mycena</taxon>
    </lineage>
</organism>
<name>A0A8H6S0V6_MYCCL</name>
<dbReference type="Gene3D" id="2.170.270.10">
    <property type="entry name" value="SET domain"/>
    <property type="match status" value="1"/>
</dbReference>
<dbReference type="PANTHER" id="PTHR47332">
    <property type="entry name" value="SET DOMAIN-CONTAINING PROTEIN 5"/>
    <property type="match status" value="1"/>
</dbReference>
<sequence>MSSATSPLARTPSVKATTSTSTSCKRISRSPSGSPPSRHAPAARVSPPSPPSSICAKLNADVRSNAVLDAPYFDLAGHVDSRVYSISNVRYRDGSNDHTAAVLDVGVQRLLPSPSTPPPSPTRSKNAPSPFLVQRTGYGARAMFASEPLRAGFTILVERPVMLAPYIIGTALYEETEAQIFHTLLAQLPPETQARVLTLSSCKSVEECDVLLGIIRTNALPVTLPVPTDVLHPELPTHRALFLDTSRCNHSCAPNARWHWDPATLSLSLIAVRPIGLGDEITISYLPGTHLLLPRQTRQSLLLSAYNFSCCCAACIRMDEAESDAARFELGRVTWNVPKFEEWIADRKQVFSDALLVEAHTRRVLLIESEGLESICDNSKPGSCSPSLGGAVPKTATALPLTQYTRHLDALAMAYGALGDARNFREWTWRARESRPLSDVGSAKVLQAWITDIASFPVWGWRRRL</sequence>
<dbReference type="CDD" id="cd20071">
    <property type="entry name" value="SET_SMYD"/>
    <property type="match status" value="1"/>
</dbReference>
<reference evidence="3" key="1">
    <citation type="submission" date="2020-05" db="EMBL/GenBank/DDBJ databases">
        <title>Mycena genomes resolve the evolution of fungal bioluminescence.</title>
        <authorList>
            <person name="Tsai I.J."/>
        </authorList>
    </citation>
    <scope>NUCLEOTIDE SEQUENCE</scope>
    <source>
        <strain evidence="3">110903Hualien_Pintung</strain>
    </source>
</reference>
<evidence type="ECO:0000313" key="3">
    <source>
        <dbReference type="EMBL" id="KAF7290377.1"/>
    </source>
</evidence>
<dbReference type="InterPro" id="IPR001214">
    <property type="entry name" value="SET_dom"/>
</dbReference>
<dbReference type="OrthoDB" id="265717at2759"/>
<dbReference type="Proteomes" id="UP000613580">
    <property type="component" value="Unassembled WGS sequence"/>
</dbReference>